<dbReference type="AlphaFoldDB" id="A0A1X0SDQ5"/>
<organism evidence="2 3">
    <name type="scientific">Rhizopus microsporus</name>
    <dbReference type="NCBI Taxonomy" id="58291"/>
    <lineage>
        <taxon>Eukaryota</taxon>
        <taxon>Fungi</taxon>
        <taxon>Fungi incertae sedis</taxon>
        <taxon>Mucoromycota</taxon>
        <taxon>Mucoromycotina</taxon>
        <taxon>Mucoromycetes</taxon>
        <taxon>Mucorales</taxon>
        <taxon>Mucorineae</taxon>
        <taxon>Rhizopodaceae</taxon>
        <taxon>Rhizopus</taxon>
    </lineage>
</organism>
<evidence type="ECO:0000256" key="1">
    <source>
        <dbReference type="SAM" id="Coils"/>
    </source>
</evidence>
<dbReference type="VEuPathDB" id="FungiDB:BCV72DRAFT_206260"/>
<reference evidence="2 3" key="1">
    <citation type="journal article" date="2016" name="Proc. Natl. Acad. Sci. U.S.A.">
        <title>Lipid metabolic changes in an early divergent fungus govern the establishment of a mutualistic symbiosis with endobacteria.</title>
        <authorList>
            <person name="Lastovetsky O.A."/>
            <person name="Gaspar M.L."/>
            <person name="Mondo S.J."/>
            <person name="LaButti K.M."/>
            <person name="Sandor L."/>
            <person name="Grigoriev I.V."/>
            <person name="Henry S.A."/>
            <person name="Pawlowska T.E."/>
        </authorList>
    </citation>
    <scope>NUCLEOTIDE SEQUENCE [LARGE SCALE GENOMIC DNA]</scope>
    <source>
        <strain evidence="2 3">ATCC 11559</strain>
    </source>
</reference>
<keyword evidence="1" id="KW-0175">Coiled coil</keyword>
<evidence type="ECO:0000313" key="2">
    <source>
        <dbReference type="EMBL" id="ORE22445.1"/>
    </source>
</evidence>
<dbReference type="EMBL" id="KV921266">
    <property type="protein sequence ID" value="ORE22445.1"/>
    <property type="molecule type" value="Genomic_DNA"/>
</dbReference>
<sequence length="169" mass="19984">MENVEELSNLKQLDEQEEAAMKKEQIIQEINKSSDLLNEKMQKLEEMIGKLVEEDSDTPIKSDSKEISELKSKLKRLQKQQVEIIEKEKKFKQENKILKELTGLTIKETRTKQDGVQYVYNLSGPNGYFLRFDIEFNRDQLSRFFWRLSAALYEQEANEENREQASINM</sequence>
<dbReference type="OMA" id="YFLRFDI"/>
<accession>A0A1X0SDQ5</accession>
<protein>
    <recommendedName>
        <fullName evidence="4">Kinetochore protein SPC25</fullName>
    </recommendedName>
</protein>
<gene>
    <name evidence="2" type="ORF">BCV71DRAFT_171782</name>
</gene>
<evidence type="ECO:0000313" key="3">
    <source>
        <dbReference type="Proteomes" id="UP000242381"/>
    </source>
</evidence>
<proteinExistence type="predicted"/>
<evidence type="ECO:0008006" key="4">
    <source>
        <dbReference type="Google" id="ProtNLM"/>
    </source>
</evidence>
<feature type="coiled-coil region" evidence="1">
    <location>
        <begin position="4"/>
        <end position="95"/>
    </location>
</feature>
<name>A0A1X0SDQ5_RHIZD</name>
<dbReference type="Proteomes" id="UP000242381">
    <property type="component" value="Unassembled WGS sequence"/>
</dbReference>